<keyword evidence="5" id="KW-0998">Cell outer membrane</keyword>
<dbReference type="STRING" id="237258.SAMN04489756_10262"/>
<dbReference type="GO" id="GO:0015288">
    <property type="term" value="F:porin activity"/>
    <property type="evidence" value="ECO:0007669"/>
    <property type="project" value="TreeGrafter"/>
</dbReference>
<keyword evidence="2" id="KW-1134">Transmembrane beta strand</keyword>
<dbReference type="Gene3D" id="1.20.1600.10">
    <property type="entry name" value="Outer membrane efflux proteins (OEP)"/>
    <property type="match status" value="1"/>
</dbReference>
<evidence type="ECO:0000313" key="8">
    <source>
        <dbReference type="Proteomes" id="UP000095601"/>
    </source>
</evidence>
<evidence type="ECO:0000256" key="5">
    <source>
        <dbReference type="ARBA" id="ARBA00023237"/>
    </source>
</evidence>
<accession>A0A1E5UHP5</accession>
<reference evidence="7 8" key="1">
    <citation type="submission" date="2016-09" db="EMBL/GenBank/DDBJ databases">
        <authorList>
            <person name="Capua I."/>
            <person name="De Benedictis P."/>
            <person name="Joannis T."/>
            <person name="Lombin L.H."/>
            <person name="Cattoli G."/>
        </authorList>
    </citation>
    <scope>NUCLEOTIDE SEQUENCE [LARGE SCALE GENOMIC DNA]</scope>
    <source>
        <strain evidence="7 8">NRS-1</strain>
    </source>
</reference>
<dbReference type="KEGG" id="cnr:EB819_06410"/>
<gene>
    <name evidence="7" type="ORF">BHF72_1157</name>
</gene>
<dbReference type="InterPro" id="IPR051906">
    <property type="entry name" value="TolC-like"/>
</dbReference>
<dbReference type="SUPFAM" id="SSF56954">
    <property type="entry name" value="Outer membrane efflux proteins (OEP)"/>
    <property type="match status" value="1"/>
</dbReference>
<name>A0A1E5UHP5_9FLAO</name>
<dbReference type="EMBL" id="MKGI01000005">
    <property type="protein sequence ID" value="OEL12403.1"/>
    <property type="molecule type" value="Genomic_DNA"/>
</dbReference>
<dbReference type="GO" id="GO:1990281">
    <property type="term" value="C:efflux pump complex"/>
    <property type="evidence" value="ECO:0007669"/>
    <property type="project" value="TreeGrafter"/>
</dbReference>
<dbReference type="RefSeq" id="WP_069796680.1">
    <property type="nucleotide sequence ID" value="NZ_CP034157.1"/>
</dbReference>
<keyword evidence="4" id="KW-0472">Membrane</keyword>
<evidence type="ECO:0000313" key="7">
    <source>
        <dbReference type="EMBL" id="OEL12403.1"/>
    </source>
</evidence>
<dbReference type="PANTHER" id="PTHR30026:SF20">
    <property type="entry name" value="OUTER MEMBRANE PROTEIN TOLC"/>
    <property type="match status" value="1"/>
</dbReference>
<keyword evidence="6" id="KW-0732">Signal</keyword>
<proteinExistence type="predicted"/>
<evidence type="ECO:0000256" key="2">
    <source>
        <dbReference type="ARBA" id="ARBA00022452"/>
    </source>
</evidence>
<dbReference type="GO" id="GO:0015562">
    <property type="term" value="F:efflux transmembrane transporter activity"/>
    <property type="evidence" value="ECO:0007669"/>
    <property type="project" value="InterPro"/>
</dbReference>
<keyword evidence="3" id="KW-0812">Transmembrane</keyword>
<evidence type="ECO:0000256" key="3">
    <source>
        <dbReference type="ARBA" id="ARBA00022692"/>
    </source>
</evidence>
<organism evidence="7 8">
    <name type="scientific">Cloacibacterium normanense</name>
    <dbReference type="NCBI Taxonomy" id="237258"/>
    <lineage>
        <taxon>Bacteria</taxon>
        <taxon>Pseudomonadati</taxon>
        <taxon>Bacteroidota</taxon>
        <taxon>Flavobacteriia</taxon>
        <taxon>Flavobacteriales</taxon>
        <taxon>Weeksellaceae</taxon>
    </lineage>
</organism>
<evidence type="ECO:0000256" key="4">
    <source>
        <dbReference type="ARBA" id="ARBA00023136"/>
    </source>
</evidence>
<feature type="chain" id="PRO_5009186983" evidence="6">
    <location>
        <begin position="21"/>
        <end position="465"/>
    </location>
</feature>
<feature type="signal peptide" evidence="6">
    <location>
        <begin position="1"/>
        <end position="20"/>
    </location>
</feature>
<dbReference type="PATRIC" id="fig|237258.4.peg.2163"/>
<comment type="subcellular location">
    <subcellularLocation>
        <location evidence="1">Cell outer membrane</location>
    </subcellularLocation>
</comment>
<keyword evidence="8" id="KW-1185">Reference proteome</keyword>
<dbReference type="AlphaFoldDB" id="A0A1E5UHP5"/>
<dbReference type="Proteomes" id="UP000095601">
    <property type="component" value="Unassembled WGS sequence"/>
</dbReference>
<dbReference type="PANTHER" id="PTHR30026">
    <property type="entry name" value="OUTER MEMBRANE PROTEIN TOLC"/>
    <property type="match status" value="1"/>
</dbReference>
<dbReference type="GO" id="GO:0009279">
    <property type="term" value="C:cell outer membrane"/>
    <property type="evidence" value="ECO:0007669"/>
    <property type="project" value="UniProtKB-SubCell"/>
</dbReference>
<protein>
    <submittedName>
        <fullName evidence="7">Outer membrane efflux family protein</fullName>
    </submittedName>
</protein>
<sequence length="465" mass="55460">MRKNKILLLIFLFTSYHFFAQDSIALSYENYISWVQKNHPIIKISDWEKNIAQNNILKAKALLDPNISAKIGEKKIDNTLYYSQKNIELNLPTWYGIDFNIGTNDLTGNKLNNEETKGVLNHVGISIPLARDLVYNKRRTAIQQSKNFSKMTFYEQEMLKNEILLEANFSFWEWVKNYEILELNKKVLDLNKKRYQLVKKSFELGERPAIDTVEAFTQLQSFEAKTIEYQNKFNISTIELSQFLWKENGENYNLPLFTKPSEQLNTQFTQDYFIITEKLLQNIDTQYALNYYFEKSKSLELERKLKWQNFLPKINFNYNLYNKEFKNQDILPLFDNNYQYGIKLELPIFMREARADYQNIKLKILQNNENIKFKNQELKTKIQTYNAEMSNFLSLTQNNESLIENYKRLLKAEEIKFSNGESSLFLINSRENKLLETQEKFLELKAKTIKTYFKLNWLENNTLKQ</sequence>
<dbReference type="OrthoDB" id="581172at2"/>
<evidence type="ECO:0000256" key="6">
    <source>
        <dbReference type="SAM" id="SignalP"/>
    </source>
</evidence>
<evidence type="ECO:0000256" key="1">
    <source>
        <dbReference type="ARBA" id="ARBA00004442"/>
    </source>
</evidence>
<comment type="caution">
    <text evidence="7">The sequence shown here is derived from an EMBL/GenBank/DDBJ whole genome shotgun (WGS) entry which is preliminary data.</text>
</comment>